<protein>
    <submittedName>
        <fullName evidence="1">DUF4333 domain-containing protein</fullName>
    </submittedName>
</protein>
<dbReference type="Proteomes" id="UP001635816">
    <property type="component" value="Unassembled WGS sequence"/>
</dbReference>
<reference evidence="1 2" key="1">
    <citation type="submission" date="2024-12" db="EMBL/GenBank/DDBJ databases">
        <title>The coexistence of Mycolicibacterium septicum and Mycolicibacterium nivoides in clinical samples.</title>
        <authorList>
            <person name="Wang C."/>
            <person name="Feng Y."/>
            <person name="Zong Z."/>
        </authorList>
    </citation>
    <scope>NUCLEOTIDE SEQUENCE [LARGE SCALE GENOMIC DNA]</scope>
    <source>
        <strain evidence="1 2">120309</strain>
    </source>
</reference>
<evidence type="ECO:0000313" key="2">
    <source>
        <dbReference type="Proteomes" id="UP001635816"/>
    </source>
</evidence>
<name>A0ABW9LAS7_9MYCO</name>
<accession>A0ABW9LAS7</accession>
<sequence>MSEMKMAPKMRISAGAAAVFAAGLLGGQLRARGGRKTSGVDKDKLAAVVKHKLDAQVGPKADSVGATQHCVLTAGGTKYGVTVTANSVEGDNVKSGVKVDDEPVG</sequence>
<comment type="caution">
    <text evidence="1">The sequence shown here is derived from an EMBL/GenBank/DDBJ whole genome shotgun (WGS) entry which is preliminary data.</text>
</comment>
<organism evidence="1 2">
    <name type="scientific">Mycolicibacterium nivoides</name>
    <dbReference type="NCBI Taxonomy" id="2487344"/>
    <lineage>
        <taxon>Bacteria</taxon>
        <taxon>Bacillati</taxon>
        <taxon>Actinomycetota</taxon>
        <taxon>Actinomycetes</taxon>
        <taxon>Mycobacteriales</taxon>
        <taxon>Mycobacteriaceae</taxon>
        <taxon>Mycolicibacterium</taxon>
    </lineage>
</organism>
<keyword evidence="2" id="KW-1185">Reference proteome</keyword>
<proteinExistence type="predicted"/>
<dbReference type="EMBL" id="JBKBDD010000005">
    <property type="protein sequence ID" value="MFN6544789.1"/>
    <property type="molecule type" value="Genomic_DNA"/>
</dbReference>
<evidence type="ECO:0000313" key="1">
    <source>
        <dbReference type="EMBL" id="MFN6544789.1"/>
    </source>
</evidence>
<dbReference type="RefSeq" id="WP_409543782.1">
    <property type="nucleotide sequence ID" value="NZ_JBKBDD010000005.1"/>
</dbReference>
<gene>
    <name evidence="1" type="ORF">ACK4CT_16480</name>
</gene>